<dbReference type="CDD" id="cd00770">
    <property type="entry name" value="SerRS_core"/>
    <property type="match status" value="1"/>
</dbReference>
<feature type="binding site" evidence="13">
    <location>
        <position position="272"/>
    </location>
    <ligand>
        <name>L-serine</name>
        <dbReference type="ChEBI" id="CHEBI:33384"/>
    </ligand>
</feature>
<evidence type="ECO:0000256" key="5">
    <source>
        <dbReference type="ARBA" id="ARBA00022598"/>
    </source>
</evidence>
<feature type="binding site" evidence="12">
    <location>
        <begin position="241"/>
        <end position="243"/>
    </location>
    <ligand>
        <name>L-serine</name>
        <dbReference type="ChEBI" id="CHEBI:33384"/>
    </ligand>
</feature>
<gene>
    <name evidence="12" type="primary">serS</name>
    <name evidence="18" type="ORF">C451_09270</name>
</gene>
<dbReference type="PATRIC" id="fig|1227457.3.peg.1712"/>
<feature type="binding site" evidence="12 14">
    <location>
        <begin position="272"/>
        <end position="274"/>
    </location>
    <ligand>
        <name>ATP</name>
        <dbReference type="ChEBI" id="CHEBI:30616"/>
    </ligand>
</feature>
<organism evidence="18 19">
    <name type="scientific">Halococcus thailandensis JCM 13552</name>
    <dbReference type="NCBI Taxonomy" id="1227457"/>
    <lineage>
        <taxon>Archaea</taxon>
        <taxon>Methanobacteriati</taxon>
        <taxon>Methanobacteriota</taxon>
        <taxon>Stenosarchaea group</taxon>
        <taxon>Halobacteria</taxon>
        <taxon>Halobacteriales</taxon>
        <taxon>Halococcaceae</taxon>
        <taxon>Halococcus</taxon>
    </lineage>
</organism>
<keyword evidence="8 12" id="KW-0648">Protein biosynthesis</keyword>
<dbReference type="NCBIfam" id="TIGR00414">
    <property type="entry name" value="serS"/>
    <property type="match status" value="1"/>
</dbReference>
<evidence type="ECO:0000256" key="1">
    <source>
        <dbReference type="ARBA" id="ARBA00004496"/>
    </source>
</evidence>
<dbReference type="Pfam" id="PF00587">
    <property type="entry name" value="tRNA-synt_2b"/>
    <property type="match status" value="1"/>
</dbReference>
<dbReference type="InterPro" id="IPR045864">
    <property type="entry name" value="aa-tRNA-synth_II/BPL/LPL"/>
</dbReference>
<evidence type="ECO:0000256" key="8">
    <source>
        <dbReference type="ARBA" id="ARBA00022917"/>
    </source>
</evidence>
<evidence type="ECO:0000256" key="7">
    <source>
        <dbReference type="ARBA" id="ARBA00022840"/>
    </source>
</evidence>
<feature type="binding site" evidence="12">
    <location>
        <position position="404"/>
    </location>
    <ligand>
        <name>L-serine</name>
        <dbReference type="ChEBI" id="CHEBI:33384"/>
    </ligand>
</feature>
<evidence type="ECO:0000256" key="15">
    <source>
        <dbReference type="SAM" id="Coils"/>
    </source>
</evidence>
<comment type="domain">
    <text evidence="12">Consists of two distinct domains, a catalytic core and a N-terminal extension that is involved in tRNA binding.</text>
</comment>
<dbReference type="InterPro" id="IPR042103">
    <property type="entry name" value="SerRS_1_N_sf"/>
</dbReference>
<feature type="binding site" evidence="12">
    <location>
        <position position="288"/>
    </location>
    <ligand>
        <name>ATP</name>
        <dbReference type="ChEBI" id="CHEBI:30616"/>
    </ligand>
</feature>
<evidence type="ECO:0000256" key="2">
    <source>
        <dbReference type="ARBA" id="ARBA00005045"/>
    </source>
</evidence>
<keyword evidence="19" id="KW-1185">Reference proteome</keyword>
<feature type="binding site" evidence="12 14">
    <location>
        <begin position="368"/>
        <end position="371"/>
    </location>
    <ligand>
        <name>ATP</name>
        <dbReference type="ChEBI" id="CHEBI:30616"/>
    </ligand>
</feature>
<comment type="subcellular location">
    <subcellularLocation>
        <location evidence="1 12">Cytoplasm</location>
    </subcellularLocation>
</comment>
<dbReference type="GO" id="GO:0005737">
    <property type="term" value="C:cytoplasm"/>
    <property type="evidence" value="ECO:0007669"/>
    <property type="project" value="UniProtKB-SubCell"/>
</dbReference>
<dbReference type="InterPro" id="IPR015866">
    <property type="entry name" value="Ser-tRNA-synth_1_N"/>
</dbReference>
<evidence type="ECO:0000256" key="13">
    <source>
        <dbReference type="PIRSR" id="PIRSR001529-1"/>
    </source>
</evidence>
<evidence type="ECO:0000256" key="14">
    <source>
        <dbReference type="PIRSR" id="PIRSR001529-2"/>
    </source>
</evidence>
<dbReference type="SUPFAM" id="SSF55681">
    <property type="entry name" value="Class II aaRS and biotin synthetases"/>
    <property type="match status" value="1"/>
</dbReference>
<dbReference type="Pfam" id="PF02403">
    <property type="entry name" value="Seryl_tRNA_N"/>
    <property type="match status" value="1"/>
</dbReference>
<keyword evidence="9 12" id="KW-0030">Aminoacyl-tRNA synthetase</keyword>
<evidence type="ECO:0000256" key="11">
    <source>
        <dbReference type="ARBA" id="ARBA00048823"/>
    </source>
</evidence>
<dbReference type="OrthoDB" id="35932at2157"/>
<comment type="function">
    <text evidence="12">Catalyzes the attachment of serine to tRNA(Ser). Is also able to aminoacylate tRNA(Sec) with serine, to form the misacylated tRNA L-seryl-tRNA(Sec), which will be further converted into selenocysteinyl-tRNA(Sec).</text>
</comment>
<comment type="similarity">
    <text evidence="3 12">Belongs to the class-II aminoacyl-tRNA synthetase family. Type-1 seryl-tRNA synthetase subfamily.</text>
</comment>
<dbReference type="InterPro" id="IPR033729">
    <property type="entry name" value="SerRS_core"/>
</dbReference>
<evidence type="ECO:0000256" key="6">
    <source>
        <dbReference type="ARBA" id="ARBA00022741"/>
    </source>
</evidence>
<dbReference type="UniPathway" id="UPA00906">
    <property type="reaction ID" value="UER00895"/>
</dbReference>
<dbReference type="STRING" id="1227457.C451_09270"/>
<dbReference type="Gene3D" id="3.30.930.10">
    <property type="entry name" value="Bira Bifunctional Protein, Domain 2"/>
    <property type="match status" value="1"/>
</dbReference>
<feature type="binding site" evidence="14">
    <location>
        <begin position="288"/>
        <end position="291"/>
    </location>
    <ligand>
        <name>ATP</name>
        <dbReference type="ChEBI" id="CHEBI:30616"/>
    </ligand>
</feature>
<evidence type="ECO:0000313" key="19">
    <source>
        <dbReference type="Proteomes" id="UP000011680"/>
    </source>
</evidence>
<comment type="pathway">
    <text evidence="2 12">Aminoacyl-tRNA biosynthesis; selenocysteinyl-tRNA(Sec) biosynthesis; L-seryl-tRNA(Sec) from L-serine and tRNA(Sec): step 1/1.</text>
</comment>
<protein>
    <recommendedName>
        <fullName evidence="12">Serine--tRNA ligase</fullName>
        <ecNumber evidence="12">6.1.1.11</ecNumber>
    </recommendedName>
    <alternativeName>
        <fullName evidence="12">Seryl-tRNA synthetase</fullName>
        <shortName evidence="12">SerRS</shortName>
    </alternativeName>
    <alternativeName>
        <fullName evidence="12">Seryl-tRNA(Ser/Sec) synthetase</fullName>
    </alternativeName>
</protein>
<dbReference type="Gene3D" id="1.10.287.40">
    <property type="entry name" value="Serine-tRNA synthetase, tRNA binding domain"/>
    <property type="match status" value="1"/>
</dbReference>
<feature type="binding site" evidence="13">
    <location>
        <position position="402"/>
    </location>
    <ligand>
        <name>L-serine</name>
        <dbReference type="ChEBI" id="CHEBI:33384"/>
    </ligand>
</feature>
<keyword evidence="5 12" id="KW-0436">Ligase</keyword>
<dbReference type="RefSeq" id="WP_007739876.1">
    <property type="nucleotide sequence ID" value="NZ_AOMF01000150.1"/>
</dbReference>
<dbReference type="InterPro" id="IPR010978">
    <property type="entry name" value="tRNA-bd_arm"/>
</dbReference>
<evidence type="ECO:0000313" key="18">
    <source>
        <dbReference type="EMBL" id="EMA53802.1"/>
    </source>
</evidence>
<feature type="domain" description="Aminoacyl-transfer RNA synthetases class-II family profile" evidence="17">
    <location>
        <begin position="138"/>
        <end position="429"/>
    </location>
</feature>
<evidence type="ECO:0000256" key="9">
    <source>
        <dbReference type="ARBA" id="ARBA00023146"/>
    </source>
</evidence>
<proteinExistence type="inferred from homology"/>
<dbReference type="GO" id="GO:0005524">
    <property type="term" value="F:ATP binding"/>
    <property type="evidence" value="ECO:0007669"/>
    <property type="project" value="UniProtKB-UniRule"/>
</dbReference>
<evidence type="ECO:0000256" key="16">
    <source>
        <dbReference type="SAM" id="MobiDB-lite"/>
    </source>
</evidence>
<dbReference type="eggNOG" id="arCOG00403">
    <property type="taxonomic scope" value="Archaea"/>
</dbReference>
<dbReference type="Proteomes" id="UP000011680">
    <property type="component" value="Unassembled WGS sequence"/>
</dbReference>
<dbReference type="GO" id="GO:0016260">
    <property type="term" value="P:selenocysteine biosynthetic process"/>
    <property type="evidence" value="ECO:0007669"/>
    <property type="project" value="UniProtKB-UniRule"/>
</dbReference>
<evidence type="ECO:0000256" key="10">
    <source>
        <dbReference type="ARBA" id="ARBA00047929"/>
    </source>
</evidence>
<sequence>MLDRQYLREHTDEVRAALDARGADVDLDHVLDIDDRWREAKNRGDELRHERNEVSNRIGELKQAGEDEEAEEAIARSQDLKEDIDEIEERADDLETRLNEALLEIPNVPQEGVPEGADESDNVEVRREGFDDLRELPDEVTPHYDLGEEMEILDFERGAKTTGAGFYFLKGDGARLEHALIQFMLDLHREQEYVDVFPPVPVTSRSMTGTGQLPKFADDAYRVGGSEHEAYDDDDLWLCPTAEVPVTNMYREEILLDDDLPIKHQAYTPNFRREAGEHGTETRGIVRVHQFNKVELVNFVRPEESDERLEGLLAEAEETLRRLDLPYRVLDLCTGDLTFASARTYDLEVWAPGDDMEEGPEAGGRWLEVSSASNFEAFQARRAGLRYRPERHESADYLHTLNASGTAIGRVMVAILEYYQNPDGTVEIPEPLRPYMGGQERIEGHEPVGESAVGAGRKE</sequence>
<reference evidence="18 19" key="1">
    <citation type="journal article" date="2014" name="PLoS Genet.">
        <title>Phylogenetically driven sequencing of extremely halophilic archaea reveals strategies for static and dynamic osmo-response.</title>
        <authorList>
            <person name="Becker E.A."/>
            <person name="Seitzer P.M."/>
            <person name="Tritt A."/>
            <person name="Larsen D."/>
            <person name="Krusor M."/>
            <person name="Yao A.I."/>
            <person name="Wu D."/>
            <person name="Madern D."/>
            <person name="Eisen J.A."/>
            <person name="Darling A.E."/>
            <person name="Facciotti M.T."/>
        </authorList>
    </citation>
    <scope>NUCLEOTIDE SEQUENCE [LARGE SCALE GENOMIC DNA]</scope>
    <source>
        <strain evidence="18 19">JCM 13552</strain>
    </source>
</reference>
<dbReference type="PANTHER" id="PTHR43697">
    <property type="entry name" value="SERYL-TRNA SYNTHETASE"/>
    <property type="match status" value="1"/>
</dbReference>
<dbReference type="EC" id="6.1.1.11" evidence="12"/>
<dbReference type="SUPFAM" id="SSF46589">
    <property type="entry name" value="tRNA-binding arm"/>
    <property type="match status" value="1"/>
</dbReference>
<dbReference type="InterPro" id="IPR002314">
    <property type="entry name" value="aa-tRNA-synt_IIb"/>
</dbReference>
<evidence type="ECO:0000256" key="12">
    <source>
        <dbReference type="HAMAP-Rule" id="MF_00176"/>
    </source>
</evidence>
<dbReference type="GO" id="GO:0006434">
    <property type="term" value="P:seryl-tRNA aminoacylation"/>
    <property type="evidence" value="ECO:0007669"/>
    <property type="project" value="UniProtKB-UniRule"/>
</dbReference>
<feature type="binding site" evidence="12 13">
    <location>
        <position position="295"/>
    </location>
    <ligand>
        <name>L-serine</name>
        <dbReference type="ChEBI" id="CHEBI:33384"/>
    </ligand>
</feature>
<keyword evidence="6 12" id="KW-0547">Nucleotide-binding</keyword>
<comment type="catalytic activity">
    <reaction evidence="10 12">
        <text>tRNA(Sec) + L-serine + ATP = L-seryl-tRNA(Sec) + AMP + diphosphate + H(+)</text>
        <dbReference type="Rhea" id="RHEA:42580"/>
        <dbReference type="Rhea" id="RHEA-COMP:9742"/>
        <dbReference type="Rhea" id="RHEA-COMP:10128"/>
        <dbReference type="ChEBI" id="CHEBI:15378"/>
        <dbReference type="ChEBI" id="CHEBI:30616"/>
        <dbReference type="ChEBI" id="CHEBI:33019"/>
        <dbReference type="ChEBI" id="CHEBI:33384"/>
        <dbReference type="ChEBI" id="CHEBI:78442"/>
        <dbReference type="ChEBI" id="CHEBI:78533"/>
        <dbReference type="ChEBI" id="CHEBI:456215"/>
        <dbReference type="EC" id="6.1.1.11"/>
    </reaction>
</comment>
<dbReference type="AlphaFoldDB" id="M0N783"/>
<evidence type="ECO:0000256" key="3">
    <source>
        <dbReference type="ARBA" id="ARBA00010728"/>
    </source>
</evidence>
<dbReference type="PIRSF" id="PIRSF001529">
    <property type="entry name" value="Ser-tRNA-synth_IIa"/>
    <property type="match status" value="1"/>
</dbReference>
<dbReference type="InterPro" id="IPR002317">
    <property type="entry name" value="Ser-tRNA-ligase_type_1"/>
</dbReference>
<feature type="region of interest" description="Disordered" evidence="16">
    <location>
        <begin position="439"/>
        <end position="459"/>
    </location>
</feature>
<name>M0N783_9EURY</name>
<feature type="coiled-coil region" evidence="15">
    <location>
        <begin position="44"/>
        <end position="104"/>
    </location>
</feature>
<dbReference type="GO" id="GO:0004828">
    <property type="term" value="F:serine-tRNA ligase activity"/>
    <property type="evidence" value="ECO:0007669"/>
    <property type="project" value="UniProtKB-UniRule"/>
</dbReference>
<comment type="caution">
    <text evidence="18">The sequence shown here is derived from an EMBL/GenBank/DDBJ whole genome shotgun (WGS) entry which is preliminary data.</text>
</comment>
<accession>M0N783</accession>
<dbReference type="PANTHER" id="PTHR43697:SF1">
    <property type="entry name" value="SERINE--TRNA LIGASE"/>
    <property type="match status" value="1"/>
</dbReference>
<evidence type="ECO:0000259" key="17">
    <source>
        <dbReference type="PROSITE" id="PS50862"/>
    </source>
</evidence>
<dbReference type="PROSITE" id="PS50862">
    <property type="entry name" value="AA_TRNA_LIGASE_II"/>
    <property type="match status" value="1"/>
</dbReference>
<keyword evidence="7 12" id="KW-0067">ATP-binding</keyword>
<feature type="binding site" evidence="13">
    <location>
        <position position="241"/>
    </location>
    <ligand>
        <name>L-serine</name>
        <dbReference type="ChEBI" id="CHEBI:33384"/>
    </ligand>
</feature>
<dbReference type="HAMAP" id="MF_00176">
    <property type="entry name" value="Ser_tRNA_synth_type1"/>
    <property type="match status" value="1"/>
</dbReference>
<evidence type="ECO:0000256" key="4">
    <source>
        <dbReference type="ARBA" id="ARBA00022490"/>
    </source>
</evidence>
<keyword evidence="15" id="KW-0175">Coiled coil</keyword>
<keyword evidence="4 12" id="KW-0963">Cytoplasm</keyword>
<dbReference type="PRINTS" id="PR00981">
    <property type="entry name" value="TRNASYNTHSER"/>
</dbReference>
<dbReference type="EMBL" id="AOMF01000150">
    <property type="protein sequence ID" value="EMA53802.1"/>
    <property type="molecule type" value="Genomic_DNA"/>
</dbReference>
<comment type="catalytic activity">
    <reaction evidence="11 12">
        <text>tRNA(Ser) + L-serine + ATP = L-seryl-tRNA(Ser) + AMP + diphosphate + H(+)</text>
        <dbReference type="Rhea" id="RHEA:12292"/>
        <dbReference type="Rhea" id="RHEA-COMP:9669"/>
        <dbReference type="Rhea" id="RHEA-COMP:9703"/>
        <dbReference type="ChEBI" id="CHEBI:15378"/>
        <dbReference type="ChEBI" id="CHEBI:30616"/>
        <dbReference type="ChEBI" id="CHEBI:33019"/>
        <dbReference type="ChEBI" id="CHEBI:33384"/>
        <dbReference type="ChEBI" id="CHEBI:78442"/>
        <dbReference type="ChEBI" id="CHEBI:78533"/>
        <dbReference type="ChEBI" id="CHEBI:456215"/>
        <dbReference type="EC" id="6.1.1.11"/>
    </reaction>
</comment>
<dbReference type="InterPro" id="IPR006195">
    <property type="entry name" value="aa-tRNA-synth_II"/>
</dbReference>
<comment type="subunit">
    <text evidence="12">Homodimer. The tRNA molecule binds across the dimer.</text>
</comment>